<dbReference type="KEGG" id="cyp:PCC8801_3757"/>
<dbReference type="InterPro" id="IPR003660">
    <property type="entry name" value="HAMP_dom"/>
</dbReference>
<name>B7K308_RIPO1</name>
<keyword evidence="1" id="KW-0175">Coiled coil</keyword>
<feature type="coiled-coil region" evidence="1">
    <location>
        <begin position="105"/>
        <end position="132"/>
    </location>
</feature>
<dbReference type="GO" id="GO:0007165">
    <property type="term" value="P:signal transduction"/>
    <property type="evidence" value="ECO:0007669"/>
    <property type="project" value="InterPro"/>
</dbReference>
<evidence type="ECO:0000313" key="4">
    <source>
        <dbReference type="Proteomes" id="UP000008204"/>
    </source>
</evidence>
<dbReference type="Proteomes" id="UP000008204">
    <property type="component" value="Chromosome"/>
</dbReference>
<organism evidence="3 4">
    <name type="scientific">Rippkaea orientalis (strain PCC 8801 / RF-1)</name>
    <name type="common">Cyanothece sp. (strain PCC 8801)</name>
    <dbReference type="NCBI Taxonomy" id="41431"/>
    <lineage>
        <taxon>Bacteria</taxon>
        <taxon>Bacillati</taxon>
        <taxon>Cyanobacteriota</taxon>
        <taxon>Cyanophyceae</taxon>
        <taxon>Oscillatoriophycideae</taxon>
        <taxon>Chroococcales</taxon>
        <taxon>Aphanothecaceae</taxon>
        <taxon>Rippkaea</taxon>
        <taxon>Rippkaea orientalis</taxon>
    </lineage>
</organism>
<dbReference type="Gene3D" id="6.10.340.10">
    <property type="match status" value="1"/>
</dbReference>
<dbReference type="RefSeq" id="WP_012596967.1">
    <property type="nucleotide sequence ID" value="NC_011726.1"/>
</dbReference>
<evidence type="ECO:0000313" key="3">
    <source>
        <dbReference type="EMBL" id="ACK67709.1"/>
    </source>
</evidence>
<dbReference type="GO" id="GO:0016020">
    <property type="term" value="C:membrane"/>
    <property type="evidence" value="ECO:0007669"/>
    <property type="project" value="InterPro"/>
</dbReference>
<dbReference type="EMBL" id="CP001287">
    <property type="protein sequence ID" value="ACK67709.1"/>
    <property type="molecule type" value="Genomic_DNA"/>
</dbReference>
<gene>
    <name evidence="3" type="ordered locus">PCC8801_3757</name>
</gene>
<evidence type="ECO:0000259" key="2">
    <source>
        <dbReference type="Pfam" id="PF00672"/>
    </source>
</evidence>
<protein>
    <recommendedName>
        <fullName evidence="2">HAMP domain-containing protein</fullName>
    </recommendedName>
</protein>
<sequence length="163" mass="19070">MIENQVSTEQLSLEIEALQKRIEELENDKEDLEILVETITEHSTDLENEIYEKNQIMLKYLEQVKLVTQAAAAVEAESFEIDSLNPVSERNDELGQLARVFQNMANQVKIREKKLRQQVQELQIKIDRKKQSEQVAEIIQTDSFQNLKQKLQEMKKQKKKSPS</sequence>
<proteinExistence type="predicted"/>
<reference evidence="4" key="1">
    <citation type="journal article" date="2011" name="MBio">
        <title>Novel metabolic attributes of the genus Cyanothece, comprising a group of unicellular nitrogen-fixing Cyanobacteria.</title>
        <authorList>
            <person name="Bandyopadhyay A."/>
            <person name="Elvitigala T."/>
            <person name="Welsh E."/>
            <person name="Stockel J."/>
            <person name="Liberton M."/>
            <person name="Min H."/>
            <person name="Sherman L.A."/>
            <person name="Pakrasi H.B."/>
        </authorList>
    </citation>
    <scope>NUCLEOTIDE SEQUENCE [LARGE SCALE GENOMIC DNA]</scope>
    <source>
        <strain evidence="4">PCC 8801</strain>
    </source>
</reference>
<dbReference type="OrthoDB" id="337251at2"/>
<feature type="domain" description="HAMP" evidence="2">
    <location>
        <begin position="64"/>
        <end position="108"/>
    </location>
</feature>
<dbReference type="AlphaFoldDB" id="B7K308"/>
<accession>B7K308</accession>
<keyword evidence="4" id="KW-1185">Reference proteome</keyword>
<dbReference type="STRING" id="41431.PCC8801_3757"/>
<dbReference type="Pfam" id="PF00672">
    <property type="entry name" value="HAMP"/>
    <property type="match status" value="1"/>
</dbReference>
<dbReference type="HOGENOM" id="CLU_1640958_0_0_3"/>
<evidence type="ECO:0000256" key="1">
    <source>
        <dbReference type="SAM" id="Coils"/>
    </source>
</evidence>
<dbReference type="eggNOG" id="COG0745">
    <property type="taxonomic scope" value="Bacteria"/>
</dbReference>
<feature type="coiled-coil region" evidence="1">
    <location>
        <begin position="8"/>
        <end position="49"/>
    </location>
</feature>